<protein>
    <submittedName>
        <fullName evidence="2">Serpentine Receptor class V</fullName>
    </submittedName>
</protein>
<dbReference type="EMBL" id="WIXE01014755">
    <property type="protein sequence ID" value="KAK5974036.1"/>
    <property type="molecule type" value="Genomic_DNA"/>
</dbReference>
<comment type="caution">
    <text evidence="2">The sequence shown here is derived from an EMBL/GenBank/DDBJ whole genome shotgun (WGS) entry which is preliminary data.</text>
</comment>
<dbReference type="Proteomes" id="UP001331761">
    <property type="component" value="Unassembled WGS sequence"/>
</dbReference>
<proteinExistence type="predicted"/>
<keyword evidence="1" id="KW-0812">Transmembrane</keyword>
<evidence type="ECO:0000256" key="1">
    <source>
        <dbReference type="SAM" id="Phobius"/>
    </source>
</evidence>
<keyword evidence="3" id="KW-1185">Reference proteome</keyword>
<dbReference type="PANTHER" id="PTHR31748:SF1">
    <property type="entry name" value="SERPENTINE RECEPTOR, CLASS V"/>
    <property type="match status" value="1"/>
</dbReference>
<gene>
    <name evidence="2" type="ORF">GCK32_002118</name>
</gene>
<dbReference type="AlphaFoldDB" id="A0AAN8F6K2"/>
<dbReference type="InterPro" id="IPR019426">
    <property type="entry name" value="7TM_GPCR_serpentine_rcpt_Srv"/>
</dbReference>
<dbReference type="PANTHER" id="PTHR31748">
    <property type="entry name" value="SERPENTINE RECEPTOR, CLASS V"/>
    <property type="match status" value="1"/>
</dbReference>
<feature type="transmembrane region" description="Helical" evidence="1">
    <location>
        <begin position="69"/>
        <end position="96"/>
    </location>
</feature>
<sequence>MTANRVSAILFPRKYDNLWCGCRLKTAIAMQTIPGYAFSLAALSSDVKLIKIGRGGLVPGFKNPNVTRIYFMSAIIFLTANSIFLIFSYCYLFYALRKKHDAPSKIDVRTTAQRDRGKVFAMRREFRLFIMASIIGAYYYLS</sequence>
<reference evidence="2 3" key="1">
    <citation type="submission" date="2019-10" db="EMBL/GenBank/DDBJ databases">
        <title>Assembly and Annotation for the nematode Trichostrongylus colubriformis.</title>
        <authorList>
            <person name="Martin J."/>
        </authorList>
    </citation>
    <scope>NUCLEOTIDE SEQUENCE [LARGE SCALE GENOMIC DNA]</scope>
    <source>
        <strain evidence="2">G859</strain>
        <tissue evidence="2">Whole worm</tissue>
    </source>
</reference>
<dbReference type="Gene3D" id="1.20.1070.10">
    <property type="entry name" value="Rhodopsin 7-helix transmembrane proteins"/>
    <property type="match status" value="1"/>
</dbReference>
<keyword evidence="2" id="KW-0675">Receptor</keyword>
<evidence type="ECO:0000313" key="3">
    <source>
        <dbReference type="Proteomes" id="UP001331761"/>
    </source>
</evidence>
<evidence type="ECO:0000313" key="2">
    <source>
        <dbReference type="EMBL" id="KAK5974036.1"/>
    </source>
</evidence>
<keyword evidence="1" id="KW-0472">Membrane</keyword>
<accession>A0AAN8F6K2</accession>
<dbReference type="SUPFAM" id="SSF81321">
    <property type="entry name" value="Family A G protein-coupled receptor-like"/>
    <property type="match status" value="1"/>
</dbReference>
<name>A0AAN8F6K2_TRICO</name>
<dbReference type="Pfam" id="PF10323">
    <property type="entry name" value="7TM_GPCR_Srv"/>
    <property type="match status" value="1"/>
</dbReference>
<feature type="transmembrane region" description="Helical" evidence="1">
    <location>
        <begin position="126"/>
        <end position="141"/>
    </location>
</feature>
<keyword evidence="1" id="KW-1133">Transmembrane helix</keyword>
<organism evidence="2 3">
    <name type="scientific">Trichostrongylus colubriformis</name>
    <name type="common">Black scour worm</name>
    <dbReference type="NCBI Taxonomy" id="6319"/>
    <lineage>
        <taxon>Eukaryota</taxon>
        <taxon>Metazoa</taxon>
        <taxon>Ecdysozoa</taxon>
        <taxon>Nematoda</taxon>
        <taxon>Chromadorea</taxon>
        <taxon>Rhabditida</taxon>
        <taxon>Rhabditina</taxon>
        <taxon>Rhabditomorpha</taxon>
        <taxon>Strongyloidea</taxon>
        <taxon>Trichostrongylidae</taxon>
        <taxon>Trichostrongylus</taxon>
    </lineage>
</organism>